<evidence type="ECO:0000313" key="2">
    <source>
        <dbReference type="Proteomes" id="UP000187735"/>
    </source>
</evidence>
<dbReference type="KEGG" id="fmr:Fuma_03025"/>
<dbReference type="AlphaFoldDB" id="A0A1P8WH83"/>
<dbReference type="Proteomes" id="UP000187735">
    <property type="component" value="Chromosome"/>
</dbReference>
<keyword evidence="2" id="KW-1185">Reference proteome</keyword>
<gene>
    <name evidence="1" type="ORF">Fuma_03025</name>
</gene>
<sequence length="88" mass="10189">MFILGVLFWAFVALVIWGWVEQESNMTDEEKADRRRQRNEYRHKQRMIEMELEAQKKARSGAIKGQVAGTVAKVALAAFLGGNTRHRR</sequence>
<evidence type="ECO:0000313" key="1">
    <source>
        <dbReference type="EMBL" id="APZ93408.1"/>
    </source>
</evidence>
<accession>A0A1P8WH83</accession>
<proteinExistence type="predicted"/>
<protein>
    <submittedName>
        <fullName evidence="1">Uncharacterized protein</fullName>
    </submittedName>
</protein>
<organism evidence="1 2">
    <name type="scientific">Fuerstiella marisgermanici</name>
    <dbReference type="NCBI Taxonomy" id="1891926"/>
    <lineage>
        <taxon>Bacteria</taxon>
        <taxon>Pseudomonadati</taxon>
        <taxon>Planctomycetota</taxon>
        <taxon>Planctomycetia</taxon>
        <taxon>Planctomycetales</taxon>
        <taxon>Planctomycetaceae</taxon>
        <taxon>Fuerstiella</taxon>
    </lineage>
</organism>
<reference evidence="1 2" key="1">
    <citation type="journal article" date="2016" name="Front. Microbiol.">
        <title>Fuerstia marisgermanicae gen. nov., sp. nov., an Unusual Member of the Phylum Planctomycetes from the German Wadden Sea.</title>
        <authorList>
            <person name="Kohn T."/>
            <person name="Heuer A."/>
            <person name="Jogler M."/>
            <person name="Vollmers J."/>
            <person name="Boedeker C."/>
            <person name="Bunk B."/>
            <person name="Rast P."/>
            <person name="Borchert D."/>
            <person name="Glockner I."/>
            <person name="Freese H.M."/>
            <person name="Klenk H.P."/>
            <person name="Overmann J."/>
            <person name="Kaster A.K."/>
            <person name="Rohde M."/>
            <person name="Wiegand S."/>
            <person name="Jogler C."/>
        </authorList>
    </citation>
    <scope>NUCLEOTIDE SEQUENCE [LARGE SCALE GENOMIC DNA]</scope>
    <source>
        <strain evidence="1 2">NH11</strain>
    </source>
</reference>
<dbReference type="STRING" id="1891926.Fuma_03025"/>
<name>A0A1P8WH83_9PLAN</name>
<dbReference type="EMBL" id="CP017641">
    <property type="protein sequence ID" value="APZ93408.1"/>
    <property type="molecule type" value="Genomic_DNA"/>
</dbReference>